<feature type="transmembrane region" description="Helical" evidence="7">
    <location>
        <begin position="127"/>
        <end position="145"/>
    </location>
</feature>
<comment type="function">
    <text evidence="7">Part of the MsrPQ system that repairs oxidized periplasmic proteins containing methionine sulfoxide residues (Met-O), using respiratory chain electrons. Thus protects these proteins from oxidative-stress damage caused by reactive species of oxygen and chlorine generated by the host defense mechanisms. MsrPQ is essential for the maintenance of envelope integrity under bleach stress, rescuing a wide series of structurally unrelated periplasmic proteins from methionine oxidation. MsrQ provides electrons for reduction to the reductase catalytic subunit MsrP, using the quinone pool of the respiratory chain.</text>
</comment>
<organism evidence="9 10">
    <name type="scientific">Sphaerotilus natans subsp. natans DSM 6575</name>
    <dbReference type="NCBI Taxonomy" id="1286631"/>
    <lineage>
        <taxon>Bacteria</taxon>
        <taxon>Pseudomonadati</taxon>
        <taxon>Pseudomonadota</taxon>
        <taxon>Betaproteobacteria</taxon>
        <taxon>Burkholderiales</taxon>
        <taxon>Sphaerotilaceae</taxon>
        <taxon>Sphaerotilus</taxon>
    </lineage>
</organism>
<evidence type="ECO:0000256" key="6">
    <source>
        <dbReference type="ARBA" id="ARBA00023136"/>
    </source>
</evidence>
<dbReference type="EMBL" id="AZRA01000005">
    <property type="protein sequence ID" value="KDB54249.1"/>
    <property type="molecule type" value="Genomic_DNA"/>
</dbReference>
<protein>
    <recommendedName>
        <fullName evidence="7">Protein-methionine-sulfoxide reductase heme-binding subunit MsrQ</fullName>
    </recommendedName>
    <alternativeName>
        <fullName evidence="7">Flavocytochrome MsrQ</fullName>
    </alternativeName>
</protein>
<comment type="similarity">
    <text evidence="7">Belongs to the MsrQ family.</text>
</comment>
<gene>
    <name evidence="7" type="primary">msrQ</name>
    <name evidence="9" type="ORF">X805_02310</name>
</gene>
<feature type="transmembrane region" description="Helical" evidence="7">
    <location>
        <begin position="166"/>
        <end position="183"/>
    </location>
</feature>
<feature type="transmembrane region" description="Helical" evidence="7">
    <location>
        <begin position="63"/>
        <end position="81"/>
    </location>
</feature>
<name>A0A059KSP6_9BURK</name>
<dbReference type="GO" id="GO:0020037">
    <property type="term" value="F:heme binding"/>
    <property type="evidence" value="ECO:0007669"/>
    <property type="project" value="UniProtKB-UniRule"/>
</dbReference>
<reference evidence="9 10" key="1">
    <citation type="journal article" date="2014" name="FEMS Microbiol. Ecol.">
        <title>Sphaerotilus natans encrusted with nanoball-shaped Fe(III) oxide minerals formed by nitrate-reducing mixotrophic Fe(II) oxidation.</title>
        <authorList>
            <person name="Park S."/>
            <person name="Kim D.H."/>
            <person name="Lee J.H."/>
            <person name="Hur H.G."/>
        </authorList>
    </citation>
    <scope>NUCLEOTIDE SEQUENCE [LARGE SCALE GENOMIC DNA]</scope>
    <source>
        <strain evidence="9 10">DSM 6575</strain>
    </source>
</reference>
<keyword evidence="4 7" id="KW-1133">Transmembrane helix</keyword>
<dbReference type="GO" id="GO:0016679">
    <property type="term" value="F:oxidoreductase activity, acting on diphenols and related substances as donors"/>
    <property type="evidence" value="ECO:0007669"/>
    <property type="project" value="TreeGrafter"/>
</dbReference>
<dbReference type="RefSeq" id="WP_051631422.1">
    <property type="nucleotide sequence ID" value="NZ_AZRA01000005.1"/>
</dbReference>
<feature type="transmembrane region" description="Helical" evidence="7">
    <location>
        <begin position="93"/>
        <end position="111"/>
    </location>
</feature>
<evidence type="ECO:0000313" key="9">
    <source>
        <dbReference type="EMBL" id="KDB54249.1"/>
    </source>
</evidence>
<comment type="subcellular location">
    <subcellularLocation>
        <location evidence="7">Cell membrane</location>
        <topology evidence="7">Multi-pass membrane protein</topology>
    </subcellularLocation>
    <subcellularLocation>
        <location evidence="1">Membrane</location>
        <topology evidence="1">Multi-pass membrane protein</topology>
    </subcellularLocation>
</comment>
<dbReference type="PANTHER" id="PTHR36964">
    <property type="entry name" value="PROTEIN-METHIONINE-SULFOXIDE REDUCTASE HEME-BINDING SUBUNIT MSRQ"/>
    <property type="match status" value="1"/>
</dbReference>
<evidence type="ECO:0000256" key="5">
    <source>
        <dbReference type="ARBA" id="ARBA00023004"/>
    </source>
</evidence>
<keyword evidence="7" id="KW-0249">Electron transport</keyword>
<comment type="caution">
    <text evidence="7">Lacks conserved residue(s) required for the propagation of feature annotation.</text>
</comment>
<dbReference type="HAMAP" id="MF_01207">
    <property type="entry name" value="MsrQ"/>
    <property type="match status" value="1"/>
</dbReference>
<comment type="caution">
    <text evidence="9">The sequence shown here is derived from an EMBL/GenBank/DDBJ whole genome shotgun (WGS) entry which is preliminary data.</text>
</comment>
<accession>A0A059KSP6</accession>
<keyword evidence="7" id="KW-0288">FMN</keyword>
<keyword evidence="7" id="KW-0479">Metal-binding</keyword>
<dbReference type="GO" id="GO:0046872">
    <property type="term" value="F:metal ion binding"/>
    <property type="evidence" value="ECO:0007669"/>
    <property type="project" value="UniProtKB-KW"/>
</dbReference>
<keyword evidence="10" id="KW-1185">Reference proteome</keyword>
<evidence type="ECO:0000256" key="7">
    <source>
        <dbReference type="HAMAP-Rule" id="MF_01207"/>
    </source>
</evidence>
<sequence>MATPAAPAVARLDAVLRRLGAKRVVWLLCLLPLLGWVMRGSTGWAGGLGVNPAETLLRGTGDWTLNLLLAGLALTPLRRLFSLNGPVRWRRTVGLWAFAYALLHGLAYAWLDMGLDPAAIVKDLGKRPFALVGFVAFVLLLPLALTSTDRAMRALGGRRWQRLHRLVYLIAPLGLLHLAWMRASKGRLAEIAPEVLALLLLLGLRLWRRPAPRSLD</sequence>
<comment type="cofactor">
    <cofactor evidence="7">
        <name>heme b</name>
        <dbReference type="ChEBI" id="CHEBI:60344"/>
    </cofactor>
    <text evidence="7">Binds 1 heme b (iron(II)-protoporphyrin IX) group per subunit.</text>
</comment>
<evidence type="ECO:0000256" key="1">
    <source>
        <dbReference type="ARBA" id="ARBA00004141"/>
    </source>
</evidence>
<dbReference type="PANTHER" id="PTHR36964:SF1">
    <property type="entry name" value="PROTEIN-METHIONINE-SULFOXIDE REDUCTASE HEME-BINDING SUBUNIT MSRQ"/>
    <property type="match status" value="1"/>
</dbReference>
<dbReference type="InterPro" id="IPR022837">
    <property type="entry name" value="MsrQ-like"/>
</dbReference>
<keyword evidence="7" id="KW-0285">Flavoprotein</keyword>
<dbReference type="GO" id="GO:0009055">
    <property type="term" value="F:electron transfer activity"/>
    <property type="evidence" value="ECO:0007669"/>
    <property type="project" value="UniProtKB-UniRule"/>
</dbReference>
<evidence type="ECO:0000256" key="4">
    <source>
        <dbReference type="ARBA" id="ARBA00022989"/>
    </source>
</evidence>
<feature type="transmembrane region" description="Helical" evidence="7">
    <location>
        <begin position="189"/>
        <end position="207"/>
    </location>
</feature>
<evidence type="ECO:0000256" key="3">
    <source>
        <dbReference type="ARBA" id="ARBA00022692"/>
    </source>
</evidence>
<feature type="domain" description="Ferric oxidoreductase" evidence="8">
    <location>
        <begin position="64"/>
        <end position="174"/>
    </location>
</feature>
<keyword evidence="7" id="KW-0349">Heme</keyword>
<comment type="cofactor">
    <cofactor evidence="7">
        <name>FMN</name>
        <dbReference type="ChEBI" id="CHEBI:58210"/>
    </cofactor>
    <text evidence="7">Binds 1 FMN per subunit.</text>
</comment>
<dbReference type="PATRIC" id="fig|1286631.3.peg.226"/>
<dbReference type="InterPro" id="IPR013130">
    <property type="entry name" value="Fe3_Rdtase_TM_dom"/>
</dbReference>
<comment type="subunit">
    <text evidence="7">Heterodimer of a catalytic subunit (MsrP) and a heme-binding subunit (MsrQ).</text>
</comment>
<dbReference type="GO" id="GO:0005886">
    <property type="term" value="C:plasma membrane"/>
    <property type="evidence" value="ECO:0007669"/>
    <property type="project" value="UniProtKB-SubCell"/>
</dbReference>
<keyword evidence="6 7" id="KW-0472">Membrane</keyword>
<keyword evidence="7" id="KW-1003">Cell membrane</keyword>
<dbReference type="eggNOG" id="COG2717">
    <property type="taxonomic scope" value="Bacteria"/>
</dbReference>
<evidence type="ECO:0000313" key="10">
    <source>
        <dbReference type="Proteomes" id="UP000026714"/>
    </source>
</evidence>
<proteinExistence type="inferred from homology"/>
<dbReference type="GO" id="GO:0010181">
    <property type="term" value="F:FMN binding"/>
    <property type="evidence" value="ECO:0007669"/>
    <property type="project" value="UniProtKB-UniRule"/>
</dbReference>
<dbReference type="Proteomes" id="UP000026714">
    <property type="component" value="Unassembled WGS sequence"/>
</dbReference>
<dbReference type="AlphaFoldDB" id="A0A059KSP6"/>
<dbReference type="STRING" id="34103.SAMN05421778_102140"/>
<keyword evidence="3 7" id="KW-0812">Transmembrane</keyword>
<evidence type="ECO:0000259" key="8">
    <source>
        <dbReference type="Pfam" id="PF01794"/>
    </source>
</evidence>
<keyword evidence="5 7" id="KW-0408">Iron</keyword>
<evidence type="ECO:0000256" key="2">
    <source>
        <dbReference type="ARBA" id="ARBA00022448"/>
    </source>
</evidence>
<keyword evidence="2 7" id="KW-0813">Transport</keyword>
<dbReference type="GO" id="GO:0030091">
    <property type="term" value="P:protein repair"/>
    <property type="evidence" value="ECO:0007669"/>
    <property type="project" value="UniProtKB-UniRule"/>
</dbReference>
<dbReference type="Pfam" id="PF01794">
    <property type="entry name" value="Ferric_reduct"/>
    <property type="match status" value="1"/>
</dbReference>